<evidence type="ECO:0000313" key="2">
    <source>
        <dbReference type="EMBL" id="MBW91958.1"/>
    </source>
</evidence>
<accession>A0A2P2JEQ0</accession>
<dbReference type="EMBL" id="GGEC01011475">
    <property type="protein sequence ID" value="MBW91958.1"/>
    <property type="molecule type" value="Transcribed_RNA"/>
</dbReference>
<sequence length="91" mass="9985">MAGNLLRLLVIFFSISGLICLNNAVPLTRLGRLMHGQEPNQVVSVPENNPLQVDEEKSWEEHVNVVGGGRVAMELNDYPGSGANNRHTPRP</sequence>
<reference evidence="2" key="1">
    <citation type="submission" date="2018-02" db="EMBL/GenBank/DDBJ databases">
        <title>Rhizophora mucronata_Transcriptome.</title>
        <authorList>
            <person name="Meera S.P."/>
            <person name="Sreeshan A."/>
            <person name="Augustine A."/>
        </authorList>
    </citation>
    <scope>NUCLEOTIDE SEQUENCE</scope>
    <source>
        <tissue evidence="2">Leaf</tissue>
    </source>
</reference>
<dbReference type="PANTHER" id="PTHR33474">
    <property type="entry name" value="TRANSMEMBRANE PROTEIN"/>
    <property type="match status" value="1"/>
</dbReference>
<keyword evidence="1" id="KW-0472">Membrane</keyword>
<evidence type="ECO:0000256" key="1">
    <source>
        <dbReference type="SAM" id="Phobius"/>
    </source>
</evidence>
<protein>
    <submittedName>
        <fullName evidence="2">Uncharacterized protein MANES_06G091700</fullName>
    </submittedName>
</protein>
<organism evidence="2">
    <name type="scientific">Rhizophora mucronata</name>
    <name type="common">Asiatic mangrove</name>
    <dbReference type="NCBI Taxonomy" id="61149"/>
    <lineage>
        <taxon>Eukaryota</taxon>
        <taxon>Viridiplantae</taxon>
        <taxon>Streptophyta</taxon>
        <taxon>Embryophyta</taxon>
        <taxon>Tracheophyta</taxon>
        <taxon>Spermatophyta</taxon>
        <taxon>Magnoliopsida</taxon>
        <taxon>eudicotyledons</taxon>
        <taxon>Gunneridae</taxon>
        <taxon>Pentapetalae</taxon>
        <taxon>rosids</taxon>
        <taxon>fabids</taxon>
        <taxon>Malpighiales</taxon>
        <taxon>Rhizophoraceae</taxon>
        <taxon>Rhizophora</taxon>
    </lineage>
</organism>
<proteinExistence type="predicted"/>
<dbReference type="PANTHER" id="PTHR33474:SF2">
    <property type="entry name" value="TRANSMEMBRANE PROTEIN"/>
    <property type="match status" value="1"/>
</dbReference>
<dbReference type="AlphaFoldDB" id="A0A2P2JEQ0"/>
<keyword evidence="1" id="KW-0812">Transmembrane</keyword>
<name>A0A2P2JEQ0_RHIMU</name>
<feature type="transmembrane region" description="Helical" evidence="1">
    <location>
        <begin position="6"/>
        <end position="25"/>
    </location>
</feature>
<keyword evidence="1" id="KW-1133">Transmembrane helix</keyword>